<keyword evidence="3" id="KW-1185">Reference proteome</keyword>
<evidence type="ECO:0000313" key="3">
    <source>
        <dbReference type="Proteomes" id="UP000699042"/>
    </source>
</evidence>
<name>A0A9P7R598_9PEZI</name>
<feature type="region of interest" description="Disordered" evidence="1">
    <location>
        <begin position="1"/>
        <end position="26"/>
    </location>
</feature>
<reference evidence="2" key="1">
    <citation type="submission" date="2021-05" db="EMBL/GenBank/DDBJ databases">
        <title>Comparative genomics of three Colletotrichum scovillei strains and genetic complementation revealed genes involved fungal growth and virulence on chili pepper.</title>
        <authorList>
            <person name="Hsieh D.-K."/>
            <person name="Chuang S.-C."/>
            <person name="Chen C.-Y."/>
            <person name="Chao Y.-T."/>
            <person name="Lu M.-Y.J."/>
            <person name="Lee M.-H."/>
            <person name="Shih M.-C."/>
        </authorList>
    </citation>
    <scope>NUCLEOTIDE SEQUENCE</scope>
    <source>
        <strain evidence="2">Coll-153</strain>
    </source>
</reference>
<evidence type="ECO:0000313" key="2">
    <source>
        <dbReference type="EMBL" id="KAG7050470.1"/>
    </source>
</evidence>
<feature type="compositionally biased region" description="Polar residues" evidence="1">
    <location>
        <begin position="11"/>
        <end position="24"/>
    </location>
</feature>
<dbReference type="EMBL" id="JAESDN010000005">
    <property type="protein sequence ID" value="KAG7050470.1"/>
    <property type="molecule type" value="Genomic_DNA"/>
</dbReference>
<protein>
    <submittedName>
        <fullName evidence="2">Uncharacterized protein</fullName>
    </submittedName>
</protein>
<comment type="caution">
    <text evidence="2">The sequence shown here is derived from an EMBL/GenBank/DDBJ whole genome shotgun (WGS) entry which is preliminary data.</text>
</comment>
<dbReference type="Proteomes" id="UP000699042">
    <property type="component" value="Unassembled WGS sequence"/>
</dbReference>
<gene>
    <name evidence="2" type="ORF">JMJ77_013217</name>
</gene>
<organism evidence="2 3">
    <name type="scientific">Colletotrichum scovillei</name>
    <dbReference type="NCBI Taxonomy" id="1209932"/>
    <lineage>
        <taxon>Eukaryota</taxon>
        <taxon>Fungi</taxon>
        <taxon>Dikarya</taxon>
        <taxon>Ascomycota</taxon>
        <taxon>Pezizomycotina</taxon>
        <taxon>Sordariomycetes</taxon>
        <taxon>Hypocreomycetidae</taxon>
        <taxon>Glomerellales</taxon>
        <taxon>Glomerellaceae</taxon>
        <taxon>Colletotrichum</taxon>
        <taxon>Colletotrichum acutatum species complex</taxon>
    </lineage>
</organism>
<dbReference type="AlphaFoldDB" id="A0A9P7R598"/>
<accession>A0A9P7R598</accession>
<proteinExistence type="predicted"/>
<evidence type="ECO:0000256" key="1">
    <source>
        <dbReference type="SAM" id="MobiDB-lite"/>
    </source>
</evidence>
<sequence length="49" mass="5624">MIGVPRHLTPIMQTKTSYPQSPTPFDQEVHDGPVWWTTESTALFPYTAY</sequence>